<comment type="caution">
    <text evidence="8">The sequence shown here is derived from an EMBL/GenBank/DDBJ whole genome shotgun (WGS) entry which is preliminary data.</text>
</comment>
<evidence type="ECO:0000256" key="3">
    <source>
        <dbReference type="ARBA" id="ARBA00022692"/>
    </source>
</evidence>
<evidence type="ECO:0000313" key="8">
    <source>
        <dbReference type="EMBL" id="MBA1272521.1"/>
    </source>
</evidence>
<comment type="subcellular location">
    <subcellularLocation>
        <location evidence="1">Membrane</location>
        <topology evidence="1">Multi-pass membrane protein</topology>
    </subcellularLocation>
</comment>
<dbReference type="PANTHER" id="PTHR43791">
    <property type="entry name" value="PERMEASE-RELATED"/>
    <property type="match status" value="1"/>
</dbReference>
<name>A0ABR5YX55_9GAMM</name>
<keyword evidence="5 6" id="KW-0472">Membrane</keyword>
<proteinExistence type="predicted"/>
<evidence type="ECO:0000256" key="6">
    <source>
        <dbReference type="SAM" id="Phobius"/>
    </source>
</evidence>
<sequence length="433" mass="47103">MTVAPVQPSDDELRRLYRTITWRLIPFLCFCYLAAYLDRINVGFAKLQMAEQLQFSEAAFGLGAGLFFVGYILFEVPSNLVLRRVGARIWIARIMISWGVLSACTLFVQTPGQFYLIRFLLGAAEAGFLPGVLYYLTLWFPSWRRGRIIALFMIGLPLSSLVGGPLSGWIMGRFDQVSGLHGWQWLFLLEGLPSVLLGVLAFRLLPNGPEQARWLKPSQAQLIAAQLALDEQQSPGSGQSFREGFFNLKVWMLGGIDFSILLSAYAMGFWMPTFLRNAGVADPLTIGWLTAIPSLAALLGMLALGASSDRFRERRWHIIVPFWIGALAMAGSTWFNHSATGTVILFAIAQATIIGAVPVFFSLPATFLSGTAAATGFALACSLANIAGLVSNSLVGLALDLTGSSTGAMWFFAGCLVLSSLLVVALPAKVVNR</sequence>
<feature type="transmembrane region" description="Helical" evidence="6">
    <location>
        <begin position="341"/>
        <end position="361"/>
    </location>
</feature>
<accession>A0ABR5YX55</accession>
<protein>
    <submittedName>
        <fullName evidence="8">MFS transporter</fullName>
    </submittedName>
</protein>
<evidence type="ECO:0000256" key="1">
    <source>
        <dbReference type="ARBA" id="ARBA00004141"/>
    </source>
</evidence>
<evidence type="ECO:0000256" key="4">
    <source>
        <dbReference type="ARBA" id="ARBA00022989"/>
    </source>
</evidence>
<dbReference type="InterPro" id="IPR036259">
    <property type="entry name" value="MFS_trans_sf"/>
</dbReference>
<feature type="transmembrane region" description="Helical" evidence="6">
    <location>
        <begin position="316"/>
        <end position="335"/>
    </location>
</feature>
<keyword evidence="2" id="KW-0813">Transport</keyword>
<keyword evidence="9" id="KW-1185">Reference proteome</keyword>
<keyword evidence="3 6" id="KW-0812">Transmembrane</keyword>
<dbReference type="CDD" id="cd17319">
    <property type="entry name" value="MFS_ExuT_GudP_like"/>
    <property type="match status" value="1"/>
</dbReference>
<feature type="transmembrane region" description="Helical" evidence="6">
    <location>
        <begin position="58"/>
        <end position="78"/>
    </location>
</feature>
<feature type="transmembrane region" description="Helical" evidence="6">
    <location>
        <begin position="183"/>
        <end position="205"/>
    </location>
</feature>
<feature type="domain" description="Major facilitator superfamily (MFS) profile" evidence="7">
    <location>
        <begin position="24"/>
        <end position="431"/>
    </location>
</feature>
<feature type="transmembrane region" description="Helical" evidence="6">
    <location>
        <begin position="373"/>
        <end position="395"/>
    </location>
</feature>
<evidence type="ECO:0000256" key="2">
    <source>
        <dbReference type="ARBA" id="ARBA00022448"/>
    </source>
</evidence>
<dbReference type="EMBL" id="JAAMRF010000002">
    <property type="protein sequence ID" value="MBA1272521.1"/>
    <property type="molecule type" value="Genomic_DNA"/>
</dbReference>
<gene>
    <name evidence="8" type="ORF">G7026_04020</name>
</gene>
<feature type="transmembrane region" description="Helical" evidence="6">
    <location>
        <begin position="148"/>
        <end position="171"/>
    </location>
</feature>
<dbReference type="PROSITE" id="PS50850">
    <property type="entry name" value="MFS"/>
    <property type="match status" value="1"/>
</dbReference>
<dbReference type="PANTHER" id="PTHR43791:SF36">
    <property type="entry name" value="TRANSPORTER, PUTATIVE (AFU_ORTHOLOGUE AFUA_6G08340)-RELATED"/>
    <property type="match status" value="1"/>
</dbReference>
<dbReference type="SUPFAM" id="SSF103473">
    <property type="entry name" value="MFS general substrate transporter"/>
    <property type="match status" value="1"/>
</dbReference>
<evidence type="ECO:0000256" key="5">
    <source>
        <dbReference type="ARBA" id="ARBA00023136"/>
    </source>
</evidence>
<dbReference type="InterPro" id="IPR011701">
    <property type="entry name" value="MFS"/>
</dbReference>
<organism evidence="8 9">
    <name type="scientific">Stutzerimonas azotifigens</name>
    <dbReference type="NCBI Taxonomy" id="291995"/>
    <lineage>
        <taxon>Bacteria</taxon>
        <taxon>Pseudomonadati</taxon>
        <taxon>Pseudomonadota</taxon>
        <taxon>Gammaproteobacteria</taxon>
        <taxon>Pseudomonadales</taxon>
        <taxon>Pseudomonadaceae</taxon>
        <taxon>Stutzerimonas</taxon>
    </lineage>
</organism>
<keyword evidence="4 6" id="KW-1133">Transmembrane helix</keyword>
<feature type="transmembrane region" description="Helical" evidence="6">
    <location>
        <begin position="20"/>
        <end position="38"/>
    </location>
</feature>
<feature type="transmembrane region" description="Helical" evidence="6">
    <location>
        <begin position="115"/>
        <end position="136"/>
    </location>
</feature>
<reference evidence="8 9" key="1">
    <citation type="submission" date="2020-02" db="EMBL/GenBank/DDBJ databases">
        <title>Synteny-based analysis reveals conserved mechanism for high triclosan tolerance in Pseudomonas, as well as instances of horizontal transfer.</title>
        <authorList>
            <person name="Mcfarland A.G."/>
            <person name="Bertucci H.K."/>
            <person name="Litmann E."/>
            <person name="Shen J."/>
            <person name="Huttenhower C."/>
            <person name="Hartmann E.M."/>
        </authorList>
    </citation>
    <scope>NUCLEOTIDE SEQUENCE [LARGE SCALE GENOMIC DNA]</scope>
    <source>
        <strain evidence="8 9">115A1</strain>
    </source>
</reference>
<dbReference type="Pfam" id="PF07690">
    <property type="entry name" value="MFS_1"/>
    <property type="match status" value="1"/>
</dbReference>
<evidence type="ECO:0000259" key="7">
    <source>
        <dbReference type="PROSITE" id="PS50850"/>
    </source>
</evidence>
<evidence type="ECO:0000313" key="9">
    <source>
        <dbReference type="Proteomes" id="UP000786387"/>
    </source>
</evidence>
<feature type="transmembrane region" description="Helical" evidence="6">
    <location>
        <begin position="90"/>
        <end position="109"/>
    </location>
</feature>
<dbReference type="Gene3D" id="1.20.1250.20">
    <property type="entry name" value="MFS general substrate transporter like domains"/>
    <property type="match status" value="2"/>
</dbReference>
<dbReference type="RefSeq" id="WP_181069481.1">
    <property type="nucleotide sequence ID" value="NZ_JAAMRF010000002.1"/>
</dbReference>
<dbReference type="InterPro" id="IPR020846">
    <property type="entry name" value="MFS_dom"/>
</dbReference>
<feature type="transmembrane region" description="Helical" evidence="6">
    <location>
        <begin position="250"/>
        <end position="271"/>
    </location>
</feature>
<dbReference type="Proteomes" id="UP000786387">
    <property type="component" value="Unassembled WGS sequence"/>
</dbReference>
<feature type="transmembrane region" description="Helical" evidence="6">
    <location>
        <begin position="283"/>
        <end position="304"/>
    </location>
</feature>
<feature type="transmembrane region" description="Helical" evidence="6">
    <location>
        <begin position="407"/>
        <end position="428"/>
    </location>
</feature>